<feature type="region of interest" description="Disordered" evidence="1">
    <location>
        <begin position="1"/>
        <end position="42"/>
    </location>
</feature>
<evidence type="ECO:0000256" key="1">
    <source>
        <dbReference type="SAM" id="MobiDB-lite"/>
    </source>
</evidence>
<protein>
    <submittedName>
        <fullName evidence="2">Uncharacterized protein</fullName>
    </submittedName>
</protein>
<sequence>MAVHPLRDSRAAAHPRLRAARHDGPGWRYREQRRRDSDDARG</sequence>
<feature type="compositionally biased region" description="Basic and acidic residues" evidence="1">
    <location>
        <begin position="20"/>
        <end position="42"/>
    </location>
</feature>
<proteinExistence type="predicted"/>
<name>A0A7D8V1R9_VANHU</name>
<comment type="caution">
    <text evidence="2">The sequence shown here is derived from an EMBL/GenBank/DDBJ whole genome shotgun (WGS) entry which is preliminary data.</text>
</comment>
<feature type="compositionally biased region" description="Basic and acidic residues" evidence="1">
    <location>
        <begin position="1"/>
        <end position="11"/>
    </location>
</feature>
<dbReference type="EMBL" id="QKWK01000002">
    <property type="protein sequence ID" value="TXT13260.1"/>
    <property type="molecule type" value="Genomic_DNA"/>
</dbReference>
<evidence type="ECO:0000313" key="2">
    <source>
        <dbReference type="EMBL" id="TXT13260.1"/>
    </source>
</evidence>
<dbReference type="AlphaFoldDB" id="A0A7D8V1R9"/>
<accession>A0A7D8V1R9</accession>
<dbReference type="Proteomes" id="UP000473826">
    <property type="component" value="Unassembled WGS sequence"/>
</dbReference>
<gene>
    <name evidence="2" type="ORF">VHUM_00627</name>
</gene>
<keyword evidence="3" id="KW-1185">Reference proteome</keyword>
<reference evidence="2 3" key="1">
    <citation type="journal article" date="2019" name="PLoS Genet.">
        <title>Convergent evolution of linked mating-type loci in basidiomycete fungi.</title>
        <authorList>
            <person name="Sun S."/>
            <person name="Coelho M.A."/>
            <person name="Heitman J."/>
            <person name="Nowrousian M."/>
        </authorList>
    </citation>
    <scope>NUCLEOTIDE SEQUENCE [LARGE SCALE GENOMIC DNA]</scope>
    <source>
        <strain evidence="2 3">CBS 4282</strain>
    </source>
</reference>
<organism evidence="2 3">
    <name type="scientific">Vanrija humicola</name>
    <name type="common">Yeast</name>
    <name type="synonym">Cryptococcus humicola</name>
    <dbReference type="NCBI Taxonomy" id="5417"/>
    <lineage>
        <taxon>Eukaryota</taxon>
        <taxon>Fungi</taxon>
        <taxon>Dikarya</taxon>
        <taxon>Basidiomycota</taxon>
        <taxon>Agaricomycotina</taxon>
        <taxon>Tremellomycetes</taxon>
        <taxon>Trichosporonales</taxon>
        <taxon>Trichosporonaceae</taxon>
        <taxon>Vanrija</taxon>
    </lineage>
</organism>
<evidence type="ECO:0000313" key="3">
    <source>
        <dbReference type="Proteomes" id="UP000473826"/>
    </source>
</evidence>